<keyword evidence="1 2" id="KW-0663">Pyridoxal phosphate</keyword>
<dbReference type="Proteomes" id="UP000320390">
    <property type="component" value="Chromosome"/>
</dbReference>
<dbReference type="InterPro" id="IPR001608">
    <property type="entry name" value="Ala_racemase_N"/>
</dbReference>
<evidence type="ECO:0000256" key="4">
    <source>
        <dbReference type="RuleBase" id="RU004514"/>
    </source>
</evidence>
<dbReference type="RefSeq" id="WP_419190196.1">
    <property type="nucleotide sequence ID" value="NZ_CP036434.1"/>
</dbReference>
<name>A0A518ETQ5_9BACT</name>
<dbReference type="NCBIfam" id="TIGR00044">
    <property type="entry name" value="YggS family pyridoxal phosphate-dependent enzyme"/>
    <property type="match status" value="1"/>
</dbReference>
<evidence type="ECO:0000313" key="7">
    <source>
        <dbReference type="Proteomes" id="UP000320390"/>
    </source>
</evidence>
<dbReference type="GO" id="GO:0030170">
    <property type="term" value="F:pyridoxal phosphate binding"/>
    <property type="evidence" value="ECO:0007669"/>
    <property type="project" value="UniProtKB-UniRule"/>
</dbReference>
<dbReference type="HAMAP" id="MF_02087">
    <property type="entry name" value="PLP_homeostasis"/>
    <property type="match status" value="1"/>
</dbReference>
<dbReference type="PROSITE" id="PS01211">
    <property type="entry name" value="UPF0001"/>
    <property type="match status" value="1"/>
</dbReference>
<comment type="similarity">
    <text evidence="2 4">Belongs to the pyridoxal phosphate-binding protein YggS/PROSC family.</text>
</comment>
<dbReference type="PANTHER" id="PTHR10146:SF14">
    <property type="entry name" value="PYRIDOXAL PHOSPHATE HOMEOSTASIS PROTEIN"/>
    <property type="match status" value="1"/>
</dbReference>
<comment type="function">
    <text evidence="2">Pyridoxal 5'-phosphate (PLP)-binding protein, which is involved in PLP homeostasis.</text>
</comment>
<dbReference type="CDD" id="cd00635">
    <property type="entry name" value="PLPDE_III_YBL036c_like"/>
    <property type="match status" value="1"/>
</dbReference>
<feature type="modified residue" description="N6-(pyridoxal phosphate)lysine" evidence="2 3">
    <location>
        <position position="53"/>
    </location>
</feature>
<evidence type="ECO:0000256" key="3">
    <source>
        <dbReference type="PIRSR" id="PIRSR004848-1"/>
    </source>
</evidence>
<reference evidence="6 7" key="1">
    <citation type="submission" date="2019-02" db="EMBL/GenBank/DDBJ databases">
        <title>Deep-cultivation of Planctomycetes and their phenomic and genomic characterization uncovers novel biology.</title>
        <authorList>
            <person name="Wiegand S."/>
            <person name="Jogler M."/>
            <person name="Boedeker C."/>
            <person name="Pinto D."/>
            <person name="Vollmers J."/>
            <person name="Rivas-Marin E."/>
            <person name="Kohn T."/>
            <person name="Peeters S.H."/>
            <person name="Heuer A."/>
            <person name="Rast P."/>
            <person name="Oberbeckmann S."/>
            <person name="Bunk B."/>
            <person name="Jeske O."/>
            <person name="Meyerdierks A."/>
            <person name="Storesund J.E."/>
            <person name="Kallscheuer N."/>
            <person name="Luecker S."/>
            <person name="Lage O.M."/>
            <person name="Pohl T."/>
            <person name="Merkel B.J."/>
            <person name="Hornburger P."/>
            <person name="Mueller R.-W."/>
            <person name="Bruemmer F."/>
            <person name="Labrenz M."/>
            <person name="Spormann A.M."/>
            <person name="Op den Camp H."/>
            <person name="Overmann J."/>
            <person name="Amann R."/>
            <person name="Jetten M.S.M."/>
            <person name="Mascher T."/>
            <person name="Medema M.H."/>
            <person name="Devos D.P."/>
            <person name="Kaster A.-K."/>
            <person name="Ovreas L."/>
            <person name="Rohde M."/>
            <person name="Galperin M.Y."/>
            <person name="Jogler C."/>
        </authorList>
    </citation>
    <scope>NUCLEOTIDE SEQUENCE [LARGE SCALE GENOMIC DNA]</scope>
    <source>
        <strain evidence="6 7">Poly30</strain>
    </source>
</reference>
<dbReference type="EMBL" id="CP036434">
    <property type="protein sequence ID" value="QDV07462.1"/>
    <property type="molecule type" value="Genomic_DNA"/>
</dbReference>
<dbReference type="SUPFAM" id="SSF51419">
    <property type="entry name" value="PLP-binding barrel"/>
    <property type="match status" value="1"/>
</dbReference>
<sequence length="267" mass="29058">MSRFIPSPIDVPGDSGSQELRSLLERNLSRVLTRIGANVPEGGRAPELVAVTKTVSSEVTLALVDVMVARGLTPHLAENRADRFEEKVLAFEAAGVRPRWHFIGHIQRNKARRILERADVLHSVDSLRLAETVVRIAEELERDVEVFIEVNLTGETEKHGLLAAGVPEVLEVLAASPQVQVAGLMAMGPARDLRTVDEVFFEIAALARDLELQSPDLLSGGKCRLSMGMSGDLEAALQHGSRFVRIGSALFEDLNLASPPSPRPADR</sequence>
<comment type="cofactor">
    <cofactor evidence="3">
        <name>pyridoxal 5'-phosphate</name>
        <dbReference type="ChEBI" id="CHEBI:597326"/>
    </cofactor>
</comment>
<dbReference type="Pfam" id="PF01168">
    <property type="entry name" value="Ala_racemase_N"/>
    <property type="match status" value="1"/>
</dbReference>
<gene>
    <name evidence="6" type="ORF">Poly30_29870</name>
</gene>
<evidence type="ECO:0000256" key="2">
    <source>
        <dbReference type="HAMAP-Rule" id="MF_02087"/>
    </source>
</evidence>
<evidence type="ECO:0000256" key="1">
    <source>
        <dbReference type="ARBA" id="ARBA00022898"/>
    </source>
</evidence>
<dbReference type="InterPro" id="IPR029066">
    <property type="entry name" value="PLP-binding_barrel"/>
</dbReference>
<organism evidence="6 7">
    <name type="scientific">Saltatorellus ferox</name>
    <dbReference type="NCBI Taxonomy" id="2528018"/>
    <lineage>
        <taxon>Bacteria</taxon>
        <taxon>Pseudomonadati</taxon>
        <taxon>Planctomycetota</taxon>
        <taxon>Planctomycetia</taxon>
        <taxon>Planctomycetia incertae sedis</taxon>
        <taxon>Saltatorellus</taxon>
    </lineage>
</organism>
<dbReference type="PANTHER" id="PTHR10146">
    <property type="entry name" value="PROLINE SYNTHETASE CO-TRANSCRIBED BACTERIAL HOMOLOG PROTEIN"/>
    <property type="match status" value="1"/>
</dbReference>
<feature type="domain" description="Alanine racemase N-terminal" evidence="5">
    <location>
        <begin position="45"/>
        <end position="251"/>
    </location>
</feature>
<proteinExistence type="inferred from homology"/>
<accession>A0A518ETQ5</accession>
<evidence type="ECO:0000259" key="5">
    <source>
        <dbReference type="Pfam" id="PF01168"/>
    </source>
</evidence>
<evidence type="ECO:0000313" key="6">
    <source>
        <dbReference type="EMBL" id="QDV07462.1"/>
    </source>
</evidence>
<dbReference type="Gene3D" id="3.20.20.10">
    <property type="entry name" value="Alanine racemase"/>
    <property type="match status" value="1"/>
</dbReference>
<dbReference type="AlphaFoldDB" id="A0A518ETQ5"/>
<dbReference type="InterPro" id="IPR011078">
    <property type="entry name" value="PyrdxlP_homeostasis"/>
</dbReference>
<keyword evidence="7" id="KW-1185">Reference proteome</keyword>
<dbReference type="PIRSF" id="PIRSF004848">
    <property type="entry name" value="YBL036c_PLPDEIII"/>
    <property type="match status" value="1"/>
</dbReference>
<protein>
    <recommendedName>
        <fullName evidence="2">Pyridoxal phosphate homeostasis protein</fullName>
        <shortName evidence="2">PLP homeostasis protein</shortName>
    </recommendedName>
</protein>